<dbReference type="PRINTS" id="PR00463">
    <property type="entry name" value="EP450I"/>
</dbReference>
<dbReference type="OrthoDB" id="3934656at2759"/>
<dbReference type="EMBL" id="MU251250">
    <property type="protein sequence ID" value="KAG9255612.1"/>
    <property type="molecule type" value="Genomic_DNA"/>
</dbReference>
<accession>A0A9P8CQT1</accession>
<dbReference type="PANTHER" id="PTHR24305">
    <property type="entry name" value="CYTOCHROME P450"/>
    <property type="match status" value="1"/>
</dbReference>
<comment type="caution">
    <text evidence="8">The sequence shown here is derived from an EMBL/GenBank/DDBJ whole genome shotgun (WGS) entry which is preliminary data.</text>
</comment>
<dbReference type="InterPro" id="IPR036396">
    <property type="entry name" value="Cyt_P450_sf"/>
</dbReference>
<dbReference type="SUPFAM" id="SSF48264">
    <property type="entry name" value="Cytochrome P450"/>
    <property type="match status" value="1"/>
</dbReference>
<dbReference type="PRINTS" id="PR00385">
    <property type="entry name" value="P450"/>
</dbReference>
<dbReference type="GO" id="GO:0020037">
    <property type="term" value="F:heme binding"/>
    <property type="evidence" value="ECO:0007669"/>
    <property type="project" value="InterPro"/>
</dbReference>
<evidence type="ECO:0000256" key="3">
    <source>
        <dbReference type="ARBA" id="ARBA00022617"/>
    </source>
</evidence>
<evidence type="ECO:0000256" key="7">
    <source>
        <dbReference type="RuleBase" id="RU000461"/>
    </source>
</evidence>
<dbReference type="GO" id="GO:0005506">
    <property type="term" value="F:iron ion binding"/>
    <property type="evidence" value="ECO:0007669"/>
    <property type="project" value="InterPro"/>
</dbReference>
<evidence type="ECO:0000256" key="4">
    <source>
        <dbReference type="ARBA" id="ARBA00022723"/>
    </source>
</evidence>
<organism evidence="8 9">
    <name type="scientific">Emericellopsis atlantica</name>
    <dbReference type="NCBI Taxonomy" id="2614577"/>
    <lineage>
        <taxon>Eukaryota</taxon>
        <taxon>Fungi</taxon>
        <taxon>Dikarya</taxon>
        <taxon>Ascomycota</taxon>
        <taxon>Pezizomycotina</taxon>
        <taxon>Sordariomycetes</taxon>
        <taxon>Hypocreomycetidae</taxon>
        <taxon>Hypocreales</taxon>
        <taxon>Bionectriaceae</taxon>
        <taxon>Emericellopsis</taxon>
    </lineage>
</organism>
<keyword evidence="4 6" id="KW-0479">Metal-binding</keyword>
<dbReference type="GO" id="GO:0016705">
    <property type="term" value="F:oxidoreductase activity, acting on paired donors, with incorporation or reduction of molecular oxygen"/>
    <property type="evidence" value="ECO:0007669"/>
    <property type="project" value="InterPro"/>
</dbReference>
<dbReference type="InterPro" id="IPR017972">
    <property type="entry name" value="Cyt_P450_CS"/>
</dbReference>
<gene>
    <name evidence="8" type="ORF">F5Z01DRAFT_721444</name>
</gene>
<dbReference type="InterPro" id="IPR001128">
    <property type="entry name" value="Cyt_P450"/>
</dbReference>
<dbReference type="AlphaFoldDB" id="A0A9P8CQT1"/>
<dbReference type="GeneID" id="70297494"/>
<dbReference type="PANTHER" id="PTHR24305:SF232">
    <property type="entry name" value="P450, PUTATIVE (EUROFUNG)-RELATED"/>
    <property type="match status" value="1"/>
</dbReference>
<comment type="similarity">
    <text evidence="2 7">Belongs to the cytochrome P450 family.</text>
</comment>
<feature type="binding site" description="axial binding residue" evidence="6">
    <location>
        <position position="478"/>
    </location>
    <ligand>
        <name>heme</name>
        <dbReference type="ChEBI" id="CHEBI:30413"/>
    </ligand>
    <ligandPart>
        <name>Fe</name>
        <dbReference type="ChEBI" id="CHEBI:18248"/>
    </ligandPart>
</feature>
<keyword evidence="7" id="KW-0503">Monooxygenase</keyword>
<name>A0A9P8CQT1_9HYPO</name>
<evidence type="ECO:0000313" key="8">
    <source>
        <dbReference type="EMBL" id="KAG9255612.1"/>
    </source>
</evidence>
<dbReference type="PROSITE" id="PS00086">
    <property type="entry name" value="CYTOCHROME_P450"/>
    <property type="match status" value="1"/>
</dbReference>
<evidence type="ECO:0000256" key="6">
    <source>
        <dbReference type="PIRSR" id="PIRSR602401-1"/>
    </source>
</evidence>
<keyword evidence="5 6" id="KW-0408">Iron</keyword>
<evidence type="ECO:0000256" key="5">
    <source>
        <dbReference type="ARBA" id="ARBA00023004"/>
    </source>
</evidence>
<evidence type="ECO:0000256" key="1">
    <source>
        <dbReference type="ARBA" id="ARBA00001971"/>
    </source>
</evidence>
<evidence type="ECO:0000313" key="9">
    <source>
        <dbReference type="Proteomes" id="UP000887229"/>
    </source>
</evidence>
<dbReference type="InterPro" id="IPR002401">
    <property type="entry name" value="Cyt_P450_E_grp-I"/>
</dbReference>
<evidence type="ECO:0000256" key="2">
    <source>
        <dbReference type="ARBA" id="ARBA00010617"/>
    </source>
</evidence>
<dbReference type="Pfam" id="PF00067">
    <property type="entry name" value="p450"/>
    <property type="match status" value="1"/>
</dbReference>
<dbReference type="CDD" id="cd11060">
    <property type="entry name" value="CYP57A1-like"/>
    <property type="match status" value="1"/>
</dbReference>
<dbReference type="Proteomes" id="UP000887229">
    <property type="component" value="Unassembled WGS sequence"/>
</dbReference>
<proteinExistence type="inferred from homology"/>
<keyword evidence="9" id="KW-1185">Reference proteome</keyword>
<dbReference type="RefSeq" id="XP_046119536.1">
    <property type="nucleotide sequence ID" value="XM_046266591.1"/>
</dbReference>
<dbReference type="InterPro" id="IPR050121">
    <property type="entry name" value="Cytochrome_P450_monoxygenase"/>
</dbReference>
<comment type="cofactor">
    <cofactor evidence="1 6">
        <name>heme</name>
        <dbReference type="ChEBI" id="CHEBI:30413"/>
    </cofactor>
</comment>
<reference evidence="8" key="1">
    <citation type="journal article" date="2021" name="IMA Fungus">
        <title>Genomic characterization of three marine fungi, including Emericellopsis atlantica sp. nov. with signatures of a generalist lifestyle and marine biomass degradation.</title>
        <authorList>
            <person name="Hagestad O.C."/>
            <person name="Hou L."/>
            <person name="Andersen J.H."/>
            <person name="Hansen E.H."/>
            <person name="Altermark B."/>
            <person name="Li C."/>
            <person name="Kuhnert E."/>
            <person name="Cox R.J."/>
            <person name="Crous P.W."/>
            <person name="Spatafora J.W."/>
            <person name="Lail K."/>
            <person name="Amirebrahimi M."/>
            <person name="Lipzen A."/>
            <person name="Pangilinan J."/>
            <person name="Andreopoulos W."/>
            <person name="Hayes R.D."/>
            <person name="Ng V."/>
            <person name="Grigoriev I.V."/>
            <person name="Jackson S.A."/>
            <person name="Sutton T.D.S."/>
            <person name="Dobson A.D.W."/>
            <person name="Rama T."/>
        </authorList>
    </citation>
    <scope>NUCLEOTIDE SEQUENCE</scope>
    <source>
        <strain evidence="8">TS7</strain>
    </source>
</reference>
<keyword evidence="3 6" id="KW-0349">Heme</keyword>
<protein>
    <submittedName>
        <fullName evidence="8">Cytochrome P450</fullName>
    </submittedName>
</protein>
<dbReference type="GO" id="GO:0004497">
    <property type="term" value="F:monooxygenase activity"/>
    <property type="evidence" value="ECO:0007669"/>
    <property type="project" value="UniProtKB-KW"/>
</dbReference>
<dbReference type="Gene3D" id="1.10.630.10">
    <property type="entry name" value="Cytochrome P450"/>
    <property type="match status" value="1"/>
</dbReference>
<sequence>MGQGAQAESTGTWYASYNDSLRGALLGQTWTGLAVNAICLAVVLVSVQWACEIIFTRLWRLPGPPIAGLTNWYRFYLVRTGDYQHHLKALHDKHGPVVRLGPNVVDLDYPELVKTMYGTDNKYLKTDFYHNNSTKIGWNIIPNMFSQTDPEAHARMRKPVAKHYSSSAVLTVEPLVDKVIDQLLEHLDERFVKTAKPCDLGEWIAFCTWDMVGAASFSEDFGYMAQGKDHDGTISTADKALDYFAAIGQMPFLDYLLDKNPIKRIGPPHLGNATRVAIEHIATRARGNDPNFDPKTPDYLQRFMEAKETHPDIVDDGMIMNYVFINLLAGSDTTALTIRAVMYYVLKNPDVYRKLKSDLGELELGRIAQYSEAKALPYLDACVREAIRVHPGVSMMLERYAPAEGLTLPDGRYIPPFTKVGMNPFIINRNPRIWGDDPNTFRPERWLQQEDESSSAFAERIKLFNATDFSFGAGSRMCLGRHLALLQTYKIVAALVGRYDIRLTNPDRDWEVTCSWFPRQKGLVCDLR</sequence>
<keyword evidence="7" id="KW-0560">Oxidoreductase</keyword>